<keyword evidence="3" id="KW-1185">Reference proteome</keyword>
<organism evidence="2 3">
    <name type="scientific">Ohtaekwangia koreensis</name>
    <dbReference type="NCBI Taxonomy" id="688867"/>
    <lineage>
        <taxon>Bacteria</taxon>
        <taxon>Pseudomonadati</taxon>
        <taxon>Bacteroidota</taxon>
        <taxon>Cytophagia</taxon>
        <taxon>Cytophagales</taxon>
        <taxon>Fulvivirgaceae</taxon>
        <taxon>Ohtaekwangia</taxon>
    </lineage>
</organism>
<evidence type="ECO:0000313" key="2">
    <source>
        <dbReference type="EMBL" id="SKC53281.1"/>
    </source>
</evidence>
<evidence type="ECO:0000313" key="3">
    <source>
        <dbReference type="Proteomes" id="UP000190961"/>
    </source>
</evidence>
<keyword evidence="1" id="KW-0472">Membrane</keyword>
<keyword evidence="1" id="KW-1133">Transmembrane helix</keyword>
<accession>A0A1T5JPE3</accession>
<keyword evidence="1" id="KW-0812">Transmembrane</keyword>
<evidence type="ECO:0000256" key="1">
    <source>
        <dbReference type="SAM" id="Phobius"/>
    </source>
</evidence>
<dbReference type="Proteomes" id="UP000190961">
    <property type="component" value="Unassembled WGS sequence"/>
</dbReference>
<dbReference type="AlphaFoldDB" id="A0A1T5JPE3"/>
<name>A0A1T5JPE3_9BACT</name>
<reference evidence="2 3" key="1">
    <citation type="submission" date="2017-02" db="EMBL/GenBank/DDBJ databases">
        <authorList>
            <person name="Peterson S.W."/>
        </authorList>
    </citation>
    <scope>NUCLEOTIDE SEQUENCE [LARGE SCALE GENOMIC DNA]</scope>
    <source>
        <strain evidence="2 3">DSM 25262</strain>
    </source>
</reference>
<protein>
    <submittedName>
        <fullName evidence="2">Uncharacterized protein</fullName>
    </submittedName>
</protein>
<sequence>MFATEQPIASNVKNQTKNQLLSTGTRLVKRHSVKKRFTYRELTLLVGILVAAIVLFTFLSRQSSALSDLTSDFLPKFVSPIQTGLIKEVIVDILFTN</sequence>
<gene>
    <name evidence="2" type="ORF">SAMN05660236_1323</name>
</gene>
<proteinExistence type="predicted"/>
<dbReference type="EMBL" id="FUZU01000001">
    <property type="protein sequence ID" value="SKC53281.1"/>
    <property type="molecule type" value="Genomic_DNA"/>
</dbReference>
<feature type="transmembrane region" description="Helical" evidence="1">
    <location>
        <begin position="39"/>
        <end position="59"/>
    </location>
</feature>